<protein>
    <submittedName>
        <fullName evidence="2">Uncharacterized protein</fullName>
    </submittedName>
</protein>
<evidence type="ECO:0000313" key="2">
    <source>
        <dbReference type="EMBL" id="KAK5813391.1"/>
    </source>
</evidence>
<evidence type="ECO:0000313" key="3">
    <source>
        <dbReference type="Proteomes" id="UP001358586"/>
    </source>
</evidence>
<feature type="chain" id="PRO_5045242682" evidence="1">
    <location>
        <begin position="31"/>
        <end position="273"/>
    </location>
</feature>
<organism evidence="2 3">
    <name type="scientific">Gossypium arboreum</name>
    <name type="common">Tree cotton</name>
    <name type="synonym">Gossypium nanking</name>
    <dbReference type="NCBI Taxonomy" id="29729"/>
    <lineage>
        <taxon>Eukaryota</taxon>
        <taxon>Viridiplantae</taxon>
        <taxon>Streptophyta</taxon>
        <taxon>Embryophyta</taxon>
        <taxon>Tracheophyta</taxon>
        <taxon>Spermatophyta</taxon>
        <taxon>Magnoliopsida</taxon>
        <taxon>eudicotyledons</taxon>
        <taxon>Gunneridae</taxon>
        <taxon>Pentapetalae</taxon>
        <taxon>rosids</taxon>
        <taxon>malvids</taxon>
        <taxon>Malvales</taxon>
        <taxon>Malvaceae</taxon>
        <taxon>Malvoideae</taxon>
        <taxon>Gossypium</taxon>
    </lineage>
</organism>
<keyword evidence="3" id="KW-1185">Reference proteome</keyword>
<feature type="signal peptide" evidence="1">
    <location>
        <begin position="1"/>
        <end position="30"/>
    </location>
</feature>
<proteinExistence type="predicted"/>
<name>A0ABR0P4Y1_GOSAR</name>
<evidence type="ECO:0000256" key="1">
    <source>
        <dbReference type="SAM" id="SignalP"/>
    </source>
</evidence>
<dbReference type="Proteomes" id="UP001358586">
    <property type="component" value="Chromosome 8"/>
</dbReference>
<reference evidence="2 3" key="1">
    <citation type="submission" date="2023-03" db="EMBL/GenBank/DDBJ databases">
        <title>WGS of Gossypium arboreum.</title>
        <authorList>
            <person name="Yu D."/>
        </authorList>
    </citation>
    <scope>NUCLEOTIDE SEQUENCE [LARGE SCALE GENOMIC DNA]</scope>
    <source>
        <tissue evidence="2">Leaf</tissue>
    </source>
</reference>
<accession>A0ABR0P4Y1</accession>
<sequence length="273" mass="29056">MVAYLYRMTFKALVITSVLIFACQLAAVVAAPRAVPADHSSAPVIGWFMELICNMGAQDEIGDKIIEGEICAKGKEDMAVTTNGGRTWQSSVFGSSPELLREPQALLRDQGQGNKRGCSDVGFFPASLQAKSDLRTTSTKTKTKGSCTVFPSIQVPSLYTASSFKSNSYFTHYSLSAHRQTSMATYHYGITSKALVIMSVLILAWQLVAARLVPADHSSAPVIGCNANGYTPVHGKSCPPPNVLPTDHSSAPVIGGNVTGHTSLYGKSCPPPN</sequence>
<dbReference type="EMBL" id="JARKNE010000008">
    <property type="protein sequence ID" value="KAK5813391.1"/>
    <property type="molecule type" value="Genomic_DNA"/>
</dbReference>
<comment type="caution">
    <text evidence="2">The sequence shown here is derived from an EMBL/GenBank/DDBJ whole genome shotgun (WGS) entry which is preliminary data.</text>
</comment>
<gene>
    <name evidence="2" type="ORF">PVK06_028841</name>
</gene>
<keyword evidence="1" id="KW-0732">Signal</keyword>
<dbReference type="PROSITE" id="PS51257">
    <property type="entry name" value="PROKAR_LIPOPROTEIN"/>
    <property type="match status" value="1"/>
</dbReference>